<sequence length="333" mass="36728">MIMIEPDMGGDTVARTLEDRFAAFGEETDDAVAERPDSGARRAGEEPDGTSPAGESESSAPEADGEGAAAADDGSIVPPVSWTSAEKAEFARLPRAVQETLSRREAERERFVQAKSHEAQTARSAVEREALATIRELQGRYADHLEHFEAQLAVPEPDPRLIAEDPELYAGQLELHRHYAAQRAHAQQLLAEARQQAVFAQQEMTAREQEETRAVLAAAFPEYLDATSGPKLRQELGSTALELGYSTEQLAQVDHVDILAMRKANEWRQDALKYRALMANRMETVRAARGMPRVSRPGTAGRGAADSQRYAQDRQKMRDGDKDAAVRTFARFL</sequence>
<accession>A0A4Y8ZUG4</accession>
<evidence type="ECO:0000313" key="3">
    <source>
        <dbReference type="EMBL" id="TFI59107.1"/>
    </source>
</evidence>
<keyword evidence="4" id="KW-1185">Reference proteome</keyword>
<dbReference type="Proteomes" id="UP000298213">
    <property type="component" value="Unassembled WGS sequence"/>
</dbReference>
<name>A0A4Y8ZUG4_9SPHN</name>
<evidence type="ECO:0000256" key="1">
    <source>
        <dbReference type="SAM" id="Coils"/>
    </source>
</evidence>
<dbReference type="OrthoDB" id="7594884at2"/>
<keyword evidence="1" id="KW-0175">Coiled coil</keyword>
<comment type="caution">
    <text evidence="3">The sequence shown here is derived from an EMBL/GenBank/DDBJ whole genome shotgun (WGS) entry which is preliminary data.</text>
</comment>
<dbReference type="AlphaFoldDB" id="A0A4Y8ZUG4"/>
<evidence type="ECO:0000313" key="4">
    <source>
        <dbReference type="Proteomes" id="UP000298213"/>
    </source>
</evidence>
<feature type="compositionally biased region" description="Basic and acidic residues" evidence="2">
    <location>
        <begin position="32"/>
        <end position="45"/>
    </location>
</feature>
<evidence type="ECO:0000256" key="2">
    <source>
        <dbReference type="SAM" id="MobiDB-lite"/>
    </source>
</evidence>
<feature type="compositionally biased region" description="Low complexity" evidence="2">
    <location>
        <begin position="51"/>
        <end position="75"/>
    </location>
</feature>
<protein>
    <submittedName>
        <fullName evidence="3">Uncharacterized protein</fullName>
    </submittedName>
</protein>
<feature type="coiled-coil region" evidence="1">
    <location>
        <begin position="183"/>
        <end position="210"/>
    </location>
</feature>
<dbReference type="EMBL" id="SPDV01000009">
    <property type="protein sequence ID" value="TFI59107.1"/>
    <property type="molecule type" value="Genomic_DNA"/>
</dbReference>
<gene>
    <name evidence="3" type="ORF">E2493_06165</name>
</gene>
<feature type="region of interest" description="Disordered" evidence="2">
    <location>
        <begin position="19"/>
        <end position="79"/>
    </location>
</feature>
<reference evidence="3 4" key="1">
    <citation type="submission" date="2019-03" db="EMBL/GenBank/DDBJ databases">
        <title>Genome sequence of Sphingomonas sp. 17J27-24.</title>
        <authorList>
            <person name="Kim M."/>
            <person name="Maeng S."/>
            <person name="Sathiyaraj S."/>
        </authorList>
    </citation>
    <scope>NUCLEOTIDE SEQUENCE [LARGE SCALE GENOMIC DNA]</scope>
    <source>
        <strain evidence="3 4">17J27-24</strain>
    </source>
</reference>
<proteinExistence type="predicted"/>
<feature type="region of interest" description="Disordered" evidence="2">
    <location>
        <begin position="292"/>
        <end position="322"/>
    </location>
</feature>
<organism evidence="3 4">
    <name type="scientific">Sphingomonas parva</name>
    <dbReference type="NCBI Taxonomy" id="2555898"/>
    <lineage>
        <taxon>Bacteria</taxon>
        <taxon>Pseudomonadati</taxon>
        <taxon>Pseudomonadota</taxon>
        <taxon>Alphaproteobacteria</taxon>
        <taxon>Sphingomonadales</taxon>
        <taxon>Sphingomonadaceae</taxon>
        <taxon>Sphingomonas</taxon>
    </lineage>
</organism>
<feature type="compositionally biased region" description="Basic and acidic residues" evidence="2">
    <location>
        <begin position="311"/>
        <end position="322"/>
    </location>
</feature>
<dbReference type="RefSeq" id="WP_135084810.1">
    <property type="nucleotide sequence ID" value="NZ_SPDV01000009.1"/>
</dbReference>